<feature type="transmembrane region" description="Helical" evidence="11">
    <location>
        <begin position="226"/>
        <end position="248"/>
    </location>
</feature>
<proteinExistence type="inferred from homology"/>
<keyword evidence="6 11" id="KW-0812">Transmembrane</keyword>
<dbReference type="Pfam" id="PF02687">
    <property type="entry name" value="FtsX"/>
    <property type="match status" value="1"/>
</dbReference>
<dbReference type="PANTHER" id="PTHR47755:SF1">
    <property type="entry name" value="CELL DIVISION PROTEIN FTSX"/>
    <property type="match status" value="1"/>
</dbReference>
<reference evidence="14" key="1">
    <citation type="submission" date="2020-07" db="EMBL/GenBank/DDBJ databases">
        <title>Huge and variable diversity of episymbiotic CPR bacteria and DPANN archaea in groundwater ecosystems.</title>
        <authorList>
            <person name="He C.Y."/>
            <person name="Keren R."/>
            <person name="Whittaker M."/>
            <person name="Farag I.F."/>
            <person name="Doudna J."/>
            <person name="Cate J.H.D."/>
            <person name="Banfield J.F."/>
        </authorList>
    </citation>
    <scope>NUCLEOTIDE SEQUENCE</scope>
    <source>
        <strain evidence="14">NC_groundwater_973_Pr1_S-0.2um_54_13</strain>
    </source>
</reference>
<evidence type="ECO:0000256" key="2">
    <source>
        <dbReference type="ARBA" id="ARBA00007379"/>
    </source>
</evidence>
<sequence>MKSITAKRVIRAGYLSFRRNVWLSTATIMVMSLALFVMGGLVFLGAVSSTVLRSLESKIDVTVYFNADAPEQDILAVKQDVESRPDVKEVSYVSRDSALASFRERHKDNALIVGALDELGDNPLQASLNVKAQDSSRYGAISDFLAQKNYPAVSKINYFENQQVITRLSAMVGTVREAGGVLTLFLVFLAVLVAFNTIRMAIYTVREEIAIMRLVGGSPWFIRGPFLVTGLLYGAMAGLLVTLAFFPLTWLVTSKLAVLVPDFNLFKYFVANGVEFFLIMLAAGIALGVVSSLIAVRRYLDV</sequence>
<dbReference type="Proteomes" id="UP000753196">
    <property type="component" value="Unassembled WGS sequence"/>
</dbReference>
<dbReference type="GO" id="GO:0005886">
    <property type="term" value="C:plasma membrane"/>
    <property type="evidence" value="ECO:0007669"/>
    <property type="project" value="UniProtKB-SubCell"/>
</dbReference>
<dbReference type="AlphaFoldDB" id="A0A932QYF7"/>
<accession>A0A932QYF7</accession>
<feature type="domain" description="FtsX extracellular" evidence="13">
    <location>
        <begin position="60"/>
        <end position="147"/>
    </location>
</feature>
<organism evidence="14 15">
    <name type="scientific">Candidatus Sungiibacteriota bacterium</name>
    <dbReference type="NCBI Taxonomy" id="2750080"/>
    <lineage>
        <taxon>Bacteria</taxon>
        <taxon>Candidatus Sungiibacteriota</taxon>
    </lineage>
</organism>
<gene>
    <name evidence="14" type="ORF">HY221_00490</name>
</gene>
<evidence type="ECO:0000259" key="12">
    <source>
        <dbReference type="Pfam" id="PF02687"/>
    </source>
</evidence>
<keyword evidence="4 10" id="KW-1003">Cell membrane</keyword>
<dbReference type="InterPro" id="IPR003838">
    <property type="entry name" value="ABC3_permease_C"/>
</dbReference>
<dbReference type="Gene3D" id="3.30.70.3040">
    <property type="match status" value="1"/>
</dbReference>
<feature type="transmembrane region" description="Helical" evidence="11">
    <location>
        <begin position="268"/>
        <end position="296"/>
    </location>
</feature>
<comment type="subcellular location">
    <subcellularLocation>
        <location evidence="1">Cell membrane</location>
        <topology evidence="1">Multi-pass membrane protein</topology>
    </subcellularLocation>
</comment>
<protein>
    <recommendedName>
        <fullName evidence="3 10">Cell division protein FtsX</fullName>
    </recommendedName>
</protein>
<dbReference type="EMBL" id="JACQCR010000008">
    <property type="protein sequence ID" value="MBI3630803.1"/>
    <property type="molecule type" value="Genomic_DNA"/>
</dbReference>
<keyword evidence="8 10" id="KW-0472">Membrane</keyword>
<keyword evidence="7 11" id="KW-1133">Transmembrane helix</keyword>
<keyword evidence="9 10" id="KW-0131">Cell cycle</keyword>
<dbReference type="InterPro" id="IPR004513">
    <property type="entry name" value="FtsX"/>
</dbReference>
<evidence type="ECO:0000256" key="10">
    <source>
        <dbReference type="PIRNR" id="PIRNR003097"/>
    </source>
</evidence>
<comment type="caution">
    <text evidence="14">The sequence shown here is derived from an EMBL/GenBank/DDBJ whole genome shotgun (WGS) entry which is preliminary data.</text>
</comment>
<evidence type="ECO:0000256" key="1">
    <source>
        <dbReference type="ARBA" id="ARBA00004651"/>
    </source>
</evidence>
<feature type="transmembrane region" description="Helical" evidence="11">
    <location>
        <begin position="21"/>
        <end position="47"/>
    </location>
</feature>
<feature type="transmembrane region" description="Helical" evidence="11">
    <location>
        <begin position="181"/>
        <end position="205"/>
    </location>
</feature>
<evidence type="ECO:0000256" key="4">
    <source>
        <dbReference type="ARBA" id="ARBA00022475"/>
    </source>
</evidence>
<evidence type="ECO:0000256" key="7">
    <source>
        <dbReference type="ARBA" id="ARBA00022989"/>
    </source>
</evidence>
<evidence type="ECO:0000313" key="14">
    <source>
        <dbReference type="EMBL" id="MBI3630803.1"/>
    </source>
</evidence>
<name>A0A932QYF7_9BACT</name>
<evidence type="ECO:0000256" key="11">
    <source>
        <dbReference type="SAM" id="Phobius"/>
    </source>
</evidence>
<evidence type="ECO:0000256" key="9">
    <source>
        <dbReference type="ARBA" id="ARBA00023306"/>
    </source>
</evidence>
<dbReference type="PANTHER" id="PTHR47755">
    <property type="entry name" value="CELL DIVISION PROTEIN FTSX"/>
    <property type="match status" value="1"/>
</dbReference>
<evidence type="ECO:0000256" key="5">
    <source>
        <dbReference type="ARBA" id="ARBA00022618"/>
    </source>
</evidence>
<comment type="similarity">
    <text evidence="2 10">Belongs to the ABC-4 integral membrane protein family. FtsX subfamily.</text>
</comment>
<evidence type="ECO:0000256" key="6">
    <source>
        <dbReference type="ARBA" id="ARBA00022692"/>
    </source>
</evidence>
<dbReference type="GO" id="GO:0051301">
    <property type="term" value="P:cell division"/>
    <property type="evidence" value="ECO:0007669"/>
    <property type="project" value="UniProtKB-KW"/>
</dbReference>
<evidence type="ECO:0000256" key="8">
    <source>
        <dbReference type="ARBA" id="ARBA00023136"/>
    </source>
</evidence>
<evidence type="ECO:0000259" key="13">
    <source>
        <dbReference type="Pfam" id="PF18075"/>
    </source>
</evidence>
<evidence type="ECO:0000313" key="15">
    <source>
        <dbReference type="Proteomes" id="UP000753196"/>
    </source>
</evidence>
<evidence type="ECO:0000256" key="3">
    <source>
        <dbReference type="ARBA" id="ARBA00021907"/>
    </source>
</evidence>
<dbReference type="Pfam" id="PF18075">
    <property type="entry name" value="FtsX_ECD"/>
    <property type="match status" value="1"/>
</dbReference>
<dbReference type="PIRSF" id="PIRSF003097">
    <property type="entry name" value="FtsX"/>
    <property type="match status" value="1"/>
</dbReference>
<dbReference type="InterPro" id="IPR040690">
    <property type="entry name" value="FtsX_ECD"/>
</dbReference>
<keyword evidence="5 10" id="KW-0132">Cell division</keyword>
<feature type="domain" description="ABC3 transporter permease C-terminal" evidence="12">
    <location>
        <begin position="181"/>
        <end position="299"/>
    </location>
</feature>